<keyword evidence="9" id="KW-1185">Reference proteome</keyword>
<reference evidence="7" key="1">
    <citation type="submission" date="2021-02" db="EMBL/GenBank/DDBJ databases">
        <authorList>
            <person name="Nowell W R."/>
        </authorList>
    </citation>
    <scope>NUCLEOTIDE SEQUENCE</scope>
</reference>
<dbReference type="Gene3D" id="1.20.1070.10">
    <property type="entry name" value="Rhodopsin 7-helix transmembrane proteins"/>
    <property type="match status" value="1"/>
</dbReference>
<evidence type="ECO:0000313" key="9">
    <source>
        <dbReference type="Proteomes" id="UP000663828"/>
    </source>
</evidence>
<dbReference type="EMBL" id="CAJNOR010004336">
    <property type="protein sequence ID" value="CAF1494538.1"/>
    <property type="molecule type" value="Genomic_DNA"/>
</dbReference>
<evidence type="ECO:0000313" key="7">
    <source>
        <dbReference type="EMBL" id="CAF1396875.1"/>
    </source>
</evidence>
<accession>A0A815L0J9</accession>
<sequence length="315" mass="37156">MTNSTKANISSLLIAYYSLSLMFIGTLLNVLTFFILCRPKFLNLKERPALIYIRTFVIIDVFMLFGWNFDHYTKPIYGFTLYTVTTASCKFAWFLNYFTPQTSAWLRVLISLDRYVSLTRLHRTWFSRSRNALIMISCVISFFVLLNIHLPVLACYYEVDGLINVNARSYQITPIWDWVNLVMYNCVPFVLMITLNSGVIYRLIRIRQQTTLQNSRIHHRTVSITSIITTFLFMIMTIPATIGFAFFVNSIDENVLLALDAMLFTYHILSFPLFLITFDEFRQEFMIMICWERNFRRIFPQFLFPTKRNTLQIAS</sequence>
<feature type="transmembrane region" description="Helical" evidence="5">
    <location>
        <begin position="182"/>
        <end position="204"/>
    </location>
</feature>
<evidence type="ECO:0000313" key="8">
    <source>
        <dbReference type="EMBL" id="CAF1494538.1"/>
    </source>
</evidence>
<keyword evidence="2 5" id="KW-0812">Transmembrane</keyword>
<dbReference type="GO" id="GO:0016020">
    <property type="term" value="C:membrane"/>
    <property type="evidence" value="ECO:0007669"/>
    <property type="project" value="UniProtKB-SubCell"/>
</dbReference>
<organism evidence="7 10">
    <name type="scientific">Adineta ricciae</name>
    <name type="common">Rotifer</name>
    <dbReference type="NCBI Taxonomy" id="249248"/>
    <lineage>
        <taxon>Eukaryota</taxon>
        <taxon>Metazoa</taxon>
        <taxon>Spiralia</taxon>
        <taxon>Gnathifera</taxon>
        <taxon>Rotifera</taxon>
        <taxon>Eurotatoria</taxon>
        <taxon>Bdelloidea</taxon>
        <taxon>Adinetida</taxon>
        <taxon>Adinetidae</taxon>
        <taxon>Adineta</taxon>
    </lineage>
</organism>
<dbReference type="PANTHER" id="PTHR46641:SF25">
    <property type="entry name" value="CNMAMIDE RECEPTOR-RELATED"/>
    <property type="match status" value="1"/>
</dbReference>
<comment type="subcellular location">
    <subcellularLocation>
        <location evidence="1">Membrane</location>
    </subcellularLocation>
</comment>
<feature type="transmembrane region" description="Helical" evidence="5">
    <location>
        <begin position="49"/>
        <end position="67"/>
    </location>
</feature>
<evidence type="ECO:0000256" key="5">
    <source>
        <dbReference type="SAM" id="Phobius"/>
    </source>
</evidence>
<evidence type="ECO:0000256" key="3">
    <source>
        <dbReference type="ARBA" id="ARBA00022989"/>
    </source>
</evidence>
<evidence type="ECO:0000256" key="2">
    <source>
        <dbReference type="ARBA" id="ARBA00022692"/>
    </source>
</evidence>
<dbReference type="PROSITE" id="PS50262">
    <property type="entry name" value="G_PROTEIN_RECEP_F1_2"/>
    <property type="match status" value="1"/>
</dbReference>
<evidence type="ECO:0000313" key="10">
    <source>
        <dbReference type="Proteomes" id="UP000663852"/>
    </source>
</evidence>
<evidence type="ECO:0000259" key="6">
    <source>
        <dbReference type="PROSITE" id="PS50262"/>
    </source>
</evidence>
<dbReference type="AlphaFoldDB" id="A0A815L0J9"/>
<name>A0A815L0J9_ADIRI</name>
<dbReference type="OrthoDB" id="9990906at2759"/>
<dbReference type="SUPFAM" id="SSF81321">
    <property type="entry name" value="Family A G protein-coupled receptor-like"/>
    <property type="match status" value="1"/>
</dbReference>
<dbReference type="Proteomes" id="UP000663852">
    <property type="component" value="Unassembled WGS sequence"/>
</dbReference>
<keyword evidence="4 5" id="KW-0472">Membrane</keyword>
<protein>
    <recommendedName>
        <fullName evidence="6">G-protein coupled receptors family 1 profile domain-containing protein</fullName>
    </recommendedName>
</protein>
<dbReference type="InterPro" id="IPR052954">
    <property type="entry name" value="GPCR-Ligand_Int"/>
</dbReference>
<dbReference type="PANTHER" id="PTHR46641">
    <property type="entry name" value="FMRFAMIDE RECEPTOR-RELATED"/>
    <property type="match status" value="1"/>
</dbReference>
<feature type="domain" description="G-protein coupled receptors family 1 profile" evidence="6">
    <location>
        <begin position="28"/>
        <end position="275"/>
    </location>
</feature>
<keyword evidence="3 5" id="KW-1133">Transmembrane helix</keyword>
<feature type="transmembrane region" description="Helical" evidence="5">
    <location>
        <begin position="14"/>
        <end position="37"/>
    </location>
</feature>
<feature type="transmembrane region" description="Helical" evidence="5">
    <location>
        <begin position="132"/>
        <end position="150"/>
    </location>
</feature>
<dbReference type="Proteomes" id="UP000663828">
    <property type="component" value="Unassembled WGS sequence"/>
</dbReference>
<feature type="transmembrane region" description="Helical" evidence="5">
    <location>
        <begin position="224"/>
        <end position="248"/>
    </location>
</feature>
<evidence type="ECO:0000256" key="4">
    <source>
        <dbReference type="ARBA" id="ARBA00023136"/>
    </source>
</evidence>
<proteinExistence type="predicted"/>
<comment type="caution">
    <text evidence="7">The sequence shown here is derived from an EMBL/GenBank/DDBJ whole genome shotgun (WGS) entry which is preliminary data.</text>
</comment>
<feature type="transmembrane region" description="Helical" evidence="5">
    <location>
        <begin position="79"/>
        <end position="98"/>
    </location>
</feature>
<gene>
    <name evidence="7" type="ORF">EDS130_LOCUS35788</name>
    <name evidence="8" type="ORF">XAT740_LOCUS39284</name>
</gene>
<feature type="transmembrane region" description="Helical" evidence="5">
    <location>
        <begin position="254"/>
        <end position="278"/>
    </location>
</feature>
<evidence type="ECO:0000256" key="1">
    <source>
        <dbReference type="ARBA" id="ARBA00004370"/>
    </source>
</evidence>
<dbReference type="EMBL" id="CAJNOJ010000320">
    <property type="protein sequence ID" value="CAF1396875.1"/>
    <property type="molecule type" value="Genomic_DNA"/>
</dbReference>
<dbReference type="InterPro" id="IPR017452">
    <property type="entry name" value="GPCR_Rhodpsn_7TM"/>
</dbReference>